<dbReference type="InParanoid" id="A0A482XLR4"/>
<organism evidence="2 3">
    <name type="scientific">Laodelphax striatellus</name>
    <name type="common">Small brown planthopper</name>
    <name type="synonym">Delphax striatella</name>
    <dbReference type="NCBI Taxonomy" id="195883"/>
    <lineage>
        <taxon>Eukaryota</taxon>
        <taxon>Metazoa</taxon>
        <taxon>Ecdysozoa</taxon>
        <taxon>Arthropoda</taxon>
        <taxon>Hexapoda</taxon>
        <taxon>Insecta</taxon>
        <taxon>Pterygota</taxon>
        <taxon>Neoptera</taxon>
        <taxon>Paraneoptera</taxon>
        <taxon>Hemiptera</taxon>
        <taxon>Auchenorrhyncha</taxon>
        <taxon>Fulgoroidea</taxon>
        <taxon>Delphacidae</taxon>
        <taxon>Criomorphinae</taxon>
        <taxon>Laodelphax</taxon>
    </lineage>
</organism>
<gene>
    <name evidence="2" type="ORF">LSTR_LSTR016078</name>
</gene>
<dbReference type="PANTHER" id="PTHR23302">
    <property type="entry name" value="TRANSMEMBRANE CHANNEL-RELATED"/>
    <property type="match status" value="1"/>
</dbReference>
<proteinExistence type="predicted"/>
<keyword evidence="3" id="KW-1185">Reference proteome</keyword>
<accession>A0A482XLR4</accession>
<evidence type="ECO:0000313" key="3">
    <source>
        <dbReference type="Proteomes" id="UP000291343"/>
    </source>
</evidence>
<evidence type="ECO:0008006" key="4">
    <source>
        <dbReference type="Google" id="ProtNLM"/>
    </source>
</evidence>
<keyword evidence="1" id="KW-1133">Transmembrane helix</keyword>
<dbReference type="Proteomes" id="UP000291343">
    <property type="component" value="Unassembled WGS sequence"/>
</dbReference>
<dbReference type="PANTHER" id="PTHR23302:SF24">
    <property type="entry name" value="TMC DOMAIN-CONTAINING PROTEIN"/>
    <property type="match status" value="1"/>
</dbReference>
<keyword evidence="1" id="KW-0472">Membrane</keyword>
<dbReference type="InterPro" id="IPR038900">
    <property type="entry name" value="TMC"/>
</dbReference>
<feature type="non-terminal residue" evidence="2">
    <location>
        <position position="1"/>
    </location>
</feature>
<evidence type="ECO:0000313" key="2">
    <source>
        <dbReference type="EMBL" id="RZF46490.1"/>
    </source>
</evidence>
<name>A0A482XLR4_LAOST</name>
<dbReference type="GO" id="GO:0008381">
    <property type="term" value="F:mechanosensitive monoatomic ion channel activity"/>
    <property type="evidence" value="ECO:0007669"/>
    <property type="project" value="TreeGrafter"/>
</dbReference>
<dbReference type="AlphaFoldDB" id="A0A482XLR4"/>
<keyword evidence="1" id="KW-0812">Transmembrane</keyword>
<dbReference type="STRING" id="195883.A0A482XLR4"/>
<comment type="caution">
    <text evidence="2">The sequence shown here is derived from an EMBL/GenBank/DDBJ whole genome shotgun (WGS) entry which is preliminary data.</text>
</comment>
<feature type="transmembrane region" description="Helical" evidence="1">
    <location>
        <begin position="53"/>
        <end position="80"/>
    </location>
</feature>
<dbReference type="SMR" id="A0A482XLR4"/>
<feature type="transmembrane region" description="Helical" evidence="1">
    <location>
        <begin position="261"/>
        <end position="283"/>
    </location>
</feature>
<dbReference type="GO" id="GO:0005886">
    <property type="term" value="C:plasma membrane"/>
    <property type="evidence" value="ECO:0007669"/>
    <property type="project" value="InterPro"/>
</dbReference>
<dbReference type="EMBL" id="QKKF02006186">
    <property type="protein sequence ID" value="RZF46490.1"/>
    <property type="molecule type" value="Genomic_DNA"/>
</dbReference>
<reference evidence="2 3" key="1">
    <citation type="journal article" date="2017" name="Gigascience">
        <title>Genome sequence of the small brown planthopper, Laodelphax striatellus.</title>
        <authorList>
            <person name="Zhu J."/>
            <person name="Jiang F."/>
            <person name="Wang X."/>
            <person name="Yang P."/>
            <person name="Bao Y."/>
            <person name="Zhao W."/>
            <person name="Wang W."/>
            <person name="Lu H."/>
            <person name="Wang Q."/>
            <person name="Cui N."/>
            <person name="Li J."/>
            <person name="Chen X."/>
            <person name="Luo L."/>
            <person name="Yu J."/>
            <person name="Kang L."/>
            <person name="Cui F."/>
        </authorList>
    </citation>
    <scope>NUCLEOTIDE SEQUENCE [LARGE SCALE GENOMIC DNA]</scope>
    <source>
        <strain evidence="2">Lst14</strain>
    </source>
</reference>
<evidence type="ECO:0000256" key="1">
    <source>
        <dbReference type="SAM" id="Phobius"/>
    </source>
</evidence>
<feature type="transmembrane region" description="Helical" evidence="1">
    <location>
        <begin position="168"/>
        <end position="186"/>
    </location>
</feature>
<dbReference type="OrthoDB" id="1936208at2759"/>
<sequence length="294" mass="34193">SADTFRLQGLKQFKWQRRKMWEQFKMQWKETYSKLELWKHSLKKIEGNFGTGVVAFFLFVKWLMLLNLTISAMIVVFVVMPTVMLPPAPAPPSHADPCSVFISPDNQTNNEPVYCCSTSYKLVKNRTENETFIDFVQGTGWMESTYVFYGVYPDKVLLSDLLNYNLPLAYIGIALCYFLYSLASILKGSARGFKERLIEGEGQFYHYCNIVFAGWDFCIQNERSSVIKHKALYNEIKGSLEAERRADEKRNRSREERFKILMVRVIVNCLVILTLILAGFISVSRKLFEQCIRR</sequence>
<protein>
    <recommendedName>
        <fullName evidence="4">TMC domain-containing protein</fullName>
    </recommendedName>
</protein>